<evidence type="ECO:0000256" key="5">
    <source>
        <dbReference type="ARBA" id="ARBA00022801"/>
    </source>
</evidence>
<keyword evidence="5 8" id="KW-0378">Hydrolase</keyword>
<proteinExistence type="inferred from homology"/>
<evidence type="ECO:0000256" key="2">
    <source>
        <dbReference type="ARBA" id="ARBA00011076"/>
    </source>
</evidence>
<sequence length="555" mass="61073">MPTPVPEYLDRILELVRDDDSGEVADYIEELAVADPDKLGVALCTTSGNLYSVGDDEYEFTIQSISKPFVYALALEELGAAEVHKYVGVEPSGEAFNAISLEEDTHRPANPMINAGAIAVNQMINGAESSVEERVEKIRAFLSKLAGRQLRIDDALVQSELATAHRNLAIAHLLREFGMVQDQAHDAIDSYTQQCSVLVTVRDLATMAATLANGGVQPITGERVCSARAARITQAVMTSAGMYDGSGQWMVNVGIPAKSGVAGGLIGTMPGQLGLASLSPRLNEQGNSVRGVKIFREMSASLGLNLMGSDYYAAPGIRSMERREDCTVVELQGMINFTAAEKILHDLTNHRIVGDTLVLDVSNVTSFNKAGRLLIKEGLRQLRDSGYEVSIYDPDGAMPDYEFSDGTKVPAIKDFSTTFTVPATRTEVFRAITAPKDWWDDSVDHVEGSAAEQGGEFHFDTDDQYAEFRVEEAEVGDRLVWHTETTGKDKEDRDWDDTSLIFELSDSEQEDGETQVTFTHRGMHPHGEGYKEAVEAWRERIQERLEPLIRRRGER</sequence>
<evidence type="ECO:0000256" key="6">
    <source>
        <dbReference type="ARBA" id="ARBA00049534"/>
    </source>
</evidence>
<dbReference type="EMBL" id="NSGP01000001">
    <property type="protein sequence ID" value="PAT11756.1"/>
    <property type="molecule type" value="Genomic_DNA"/>
</dbReference>
<reference evidence="10 11" key="1">
    <citation type="submission" date="2017-08" db="EMBL/GenBank/DDBJ databases">
        <title>Whole genome sequences of 6 clinical strains closest to Corynebacterium imitans.</title>
        <authorList>
            <person name="Bernier A.-M."/>
            <person name="Burdz T."/>
            <person name="Bernard K."/>
        </authorList>
    </citation>
    <scope>NUCLEOTIDE SEQUENCE [LARGE SCALE GENOMIC DNA]</scope>
    <source>
        <strain evidence="10 11">NML92-0415</strain>
    </source>
</reference>
<dbReference type="PANTHER" id="PTHR12544">
    <property type="entry name" value="GLUTAMINASE"/>
    <property type="match status" value="1"/>
</dbReference>
<dbReference type="FunFam" id="3.40.710.10:FF:000005">
    <property type="entry name" value="Glutaminase"/>
    <property type="match status" value="1"/>
</dbReference>
<dbReference type="PANTHER" id="PTHR12544:SF29">
    <property type="entry name" value="GLUTAMINASE"/>
    <property type="match status" value="1"/>
</dbReference>
<comment type="similarity">
    <text evidence="1">Belongs to the AHA1 family.</text>
</comment>
<protein>
    <recommendedName>
        <fullName evidence="7 8">Glutaminase</fullName>
        <ecNumber evidence="4 8">3.5.1.2</ecNumber>
    </recommendedName>
</protein>
<name>A0AB36RM99_9CORY</name>
<feature type="binding site" evidence="8">
    <location>
        <position position="261"/>
    </location>
    <ligand>
        <name>substrate</name>
    </ligand>
</feature>
<gene>
    <name evidence="8" type="primary">glsA</name>
    <name evidence="10" type="ORF">CKJ80_00585</name>
</gene>
<accession>A0AB36RM99</accession>
<dbReference type="NCBIfam" id="TIGR03814">
    <property type="entry name" value="Gln_ase"/>
    <property type="match status" value="1"/>
</dbReference>
<feature type="binding site" evidence="8">
    <location>
        <position position="243"/>
    </location>
    <ligand>
        <name>substrate</name>
    </ligand>
</feature>
<dbReference type="Gene3D" id="3.30.750.24">
    <property type="entry name" value="STAS domain"/>
    <property type="match status" value="2"/>
</dbReference>
<dbReference type="SUPFAM" id="SSF55961">
    <property type="entry name" value="Bet v1-like"/>
    <property type="match status" value="1"/>
</dbReference>
<evidence type="ECO:0000313" key="11">
    <source>
        <dbReference type="Proteomes" id="UP000218041"/>
    </source>
</evidence>
<dbReference type="AlphaFoldDB" id="A0AB36RM99"/>
<dbReference type="GO" id="GO:0006543">
    <property type="term" value="P:L-glutamine catabolic process"/>
    <property type="evidence" value="ECO:0007669"/>
    <property type="project" value="TreeGrafter"/>
</dbReference>
<dbReference type="PROSITE" id="PS50801">
    <property type="entry name" value="STAS"/>
    <property type="match status" value="1"/>
</dbReference>
<dbReference type="Pfam" id="PF08327">
    <property type="entry name" value="AHSA1"/>
    <property type="match status" value="1"/>
</dbReference>
<dbReference type="InterPro" id="IPR015868">
    <property type="entry name" value="Glutaminase"/>
</dbReference>
<comment type="similarity">
    <text evidence="2 8">Belongs to the glutaminase family.</text>
</comment>
<feature type="binding site" evidence="8">
    <location>
        <position position="114"/>
    </location>
    <ligand>
        <name>substrate</name>
    </ligand>
</feature>
<dbReference type="Gene3D" id="3.40.710.10">
    <property type="entry name" value="DD-peptidase/beta-lactamase superfamily"/>
    <property type="match status" value="1"/>
</dbReference>
<dbReference type="InterPro" id="IPR023393">
    <property type="entry name" value="START-like_dom_sf"/>
</dbReference>
<evidence type="ECO:0000256" key="7">
    <source>
        <dbReference type="ARBA" id="ARBA00070405"/>
    </source>
</evidence>
<dbReference type="CDD" id="cd07814">
    <property type="entry name" value="SRPBCC_CalC_Aha1-like"/>
    <property type="match status" value="1"/>
</dbReference>
<dbReference type="GO" id="GO:0006537">
    <property type="term" value="P:glutamate biosynthetic process"/>
    <property type="evidence" value="ECO:0007669"/>
    <property type="project" value="TreeGrafter"/>
</dbReference>
<feature type="binding site" evidence="8">
    <location>
        <position position="160"/>
    </location>
    <ligand>
        <name>substrate</name>
    </ligand>
</feature>
<dbReference type="EC" id="3.5.1.2" evidence="4 8"/>
<feature type="binding site" evidence="8">
    <location>
        <position position="64"/>
    </location>
    <ligand>
        <name>substrate</name>
    </ligand>
</feature>
<dbReference type="GO" id="GO:0004359">
    <property type="term" value="F:glutaminase activity"/>
    <property type="evidence" value="ECO:0007669"/>
    <property type="project" value="UniProtKB-UniRule"/>
</dbReference>
<dbReference type="InterPro" id="IPR012338">
    <property type="entry name" value="Beta-lactam/transpept-like"/>
</dbReference>
<evidence type="ECO:0000259" key="9">
    <source>
        <dbReference type="PROSITE" id="PS50801"/>
    </source>
</evidence>
<dbReference type="SUPFAM" id="SSF52091">
    <property type="entry name" value="SpoIIaa-like"/>
    <property type="match status" value="1"/>
</dbReference>
<evidence type="ECO:0000256" key="3">
    <source>
        <dbReference type="ARBA" id="ARBA00011881"/>
    </source>
</evidence>
<comment type="caution">
    <text evidence="10">The sequence shown here is derived from an EMBL/GenBank/DDBJ whole genome shotgun (WGS) entry which is preliminary data.</text>
</comment>
<evidence type="ECO:0000256" key="1">
    <source>
        <dbReference type="ARBA" id="ARBA00006817"/>
    </source>
</evidence>
<dbReference type="RefSeq" id="WP_095554477.1">
    <property type="nucleotide sequence ID" value="NZ_NSGP01000001.1"/>
</dbReference>
<comment type="subunit">
    <text evidence="3 8">Homotetramer.</text>
</comment>
<feature type="binding site" evidence="8">
    <location>
        <position position="167"/>
    </location>
    <ligand>
        <name>substrate</name>
    </ligand>
</feature>
<dbReference type="Pfam" id="PF04960">
    <property type="entry name" value="Glutaminase"/>
    <property type="match status" value="1"/>
</dbReference>
<comment type="catalytic activity">
    <reaction evidence="6 8">
        <text>L-glutamine + H2O = L-glutamate + NH4(+)</text>
        <dbReference type="Rhea" id="RHEA:15889"/>
        <dbReference type="ChEBI" id="CHEBI:15377"/>
        <dbReference type="ChEBI" id="CHEBI:28938"/>
        <dbReference type="ChEBI" id="CHEBI:29985"/>
        <dbReference type="ChEBI" id="CHEBI:58359"/>
        <dbReference type="EC" id="3.5.1.2"/>
    </reaction>
</comment>
<dbReference type="InterPro" id="IPR036513">
    <property type="entry name" value="STAS_dom_sf"/>
</dbReference>
<dbReference type="SUPFAM" id="SSF56601">
    <property type="entry name" value="beta-lactamase/transpeptidase-like"/>
    <property type="match status" value="1"/>
</dbReference>
<dbReference type="Pfam" id="PF01740">
    <property type="entry name" value="STAS"/>
    <property type="match status" value="1"/>
</dbReference>
<evidence type="ECO:0000256" key="8">
    <source>
        <dbReference type="HAMAP-Rule" id="MF_00313"/>
    </source>
</evidence>
<dbReference type="InterPro" id="IPR013538">
    <property type="entry name" value="ASHA1/2-like_C"/>
</dbReference>
<dbReference type="NCBIfam" id="NF002134">
    <property type="entry name" value="PRK00971.1-4"/>
    <property type="match status" value="1"/>
</dbReference>
<organism evidence="10 11">
    <name type="scientific">Corynebacterium hadale</name>
    <dbReference type="NCBI Taxonomy" id="2026255"/>
    <lineage>
        <taxon>Bacteria</taxon>
        <taxon>Bacillati</taxon>
        <taxon>Actinomycetota</taxon>
        <taxon>Actinomycetes</taxon>
        <taxon>Mycobacteriales</taxon>
        <taxon>Corynebacteriaceae</taxon>
        <taxon>Corynebacterium</taxon>
    </lineage>
</organism>
<dbReference type="InterPro" id="IPR002645">
    <property type="entry name" value="STAS_dom"/>
</dbReference>
<keyword evidence="8" id="KW-0007">Acetylation</keyword>
<dbReference type="HAMAP" id="MF_00313">
    <property type="entry name" value="Glutaminase"/>
    <property type="match status" value="1"/>
</dbReference>
<feature type="domain" description="STAS" evidence="9">
    <location>
        <begin position="316"/>
        <end position="391"/>
    </location>
</feature>
<dbReference type="Gene3D" id="3.30.530.20">
    <property type="match status" value="1"/>
</dbReference>
<dbReference type="Proteomes" id="UP000218041">
    <property type="component" value="Unassembled WGS sequence"/>
</dbReference>
<evidence type="ECO:0000256" key="4">
    <source>
        <dbReference type="ARBA" id="ARBA00012918"/>
    </source>
</evidence>
<evidence type="ECO:0000313" key="10">
    <source>
        <dbReference type="EMBL" id="PAT11756.1"/>
    </source>
</evidence>
<feature type="binding site" evidence="8">
    <location>
        <position position="191"/>
    </location>
    <ligand>
        <name>substrate</name>
    </ligand>
</feature>